<keyword evidence="1" id="KW-1133">Transmembrane helix</keyword>
<name>A0A6M0RWX3_9CYAN</name>
<dbReference type="GO" id="GO:0008610">
    <property type="term" value="P:lipid biosynthetic process"/>
    <property type="evidence" value="ECO:0007669"/>
    <property type="project" value="InterPro"/>
</dbReference>
<sequence>MELLRILGISLLLLLLGDFVATFIYHVPEHVFGRYHSIVHHSPNRSFVSYAFRKHCPQALLPGFLGALPYLMWVPLLWLLSPVGTVIGLLLAELHVIWRHQFNPDYCTPNWIKTICRWLCITTPERHHLHHRNANLAYGDVFTFYGKPAQYWLTFLRQLKRQWV</sequence>
<dbReference type="InterPro" id="IPR006694">
    <property type="entry name" value="Fatty_acid_hydroxylase"/>
</dbReference>
<accession>A0A6M0RWX3</accession>
<evidence type="ECO:0000256" key="1">
    <source>
        <dbReference type="SAM" id="Phobius"/>
    </source>
</evidence>
<keyword evidence="4" id="KW-1185">Reference proteome</keyword>
<comment type="caution">
    <text evidence="3">The sequence shown here is derived from an EMBL/GenBank/DDBJ whole genome shotgun (WGS) entry which is preliminary data.</text>
</comment>
<keyword evidence="1" id="KW-0472">Membrane</keyword>
<keyword evidence="1" id="KW-0812">Transmembrane</keyword>
<dbReference type="AlphaFoldDB" id="A0A6M0RWX3"/>
<dbReference type="Pfam" id="PF04116">
    <property type="entry name" value="FA_hydroxylase"/>
    <property type="match status" value="1"/>
</dbReference>
<protein>
    <submittedName>
        <fullName evidence="3">Sterol desaturase</fullName>
    </submittedName>
</protein>
<dbReference type="RefSeq" id="WP_163663876.1">
    <property type="nucleotide sequence ID" value="NZ_QXHD01000004.1"/>
</dbReference>
<feature type="domain" description="Fatty acid hydroxylase" evidence="2">
    <location>
        <begin position="12"/>
        <end position="144"/>
    </location>
</feature>
<organism evidence="3 4">
    <name type="scientific">Adonisia turfae CCMR0081</name>
    <dbReference type="NCBI Taxonomy" id="2292702"/>
    <lineage>
        <taxon>Bacteria</taxon>
        <taxon>Bacillati</taxon>
        <taxon>Cyanobacteriota</taxon>
        <taxon>Adonisia</taxon>
        <taxon>Adonisia turfae</taxon>
    </lineage>
</organism>
<gene>
    <name evidence="3" type="ORF">DXZ20_34630</name>
</gene>
<dbReference type="Proteomes" id="UP000481033">
    <property type="component" value="Unassembled WGS sequence"/>
</dbReference>
<feature type="transmembrane region" description="Helical" evidence="1">
    <location>
        <begin position="70"/>
        <end position="92"/>
    </location>
</feature>
<reference evidence="3 4" key="1">
    <citation type="journal article" date="2020" name="Microb. Ecol.">
        <title>Ecogenomics of the Marine Benthic Filamentous Cyanobacterium Adonisia.</title>
        <authorList>
            <person name="Walter J.M."/>
            <person name="Coutinho F.H."/>
            <person name="Leomil L."/>
            <person name="Hargreaves P.I."/>
            <person name="Campeao M.E."/>
            <person name="Vieira V.V."/>
            <person name="Silva B.S."/>
            <person name="Fistarol G.O."/>
            <person name="Salomon P.S."/>
            <person name="Sawabe T."/>
            <person name="Mino S."/>
            <person name="Hosokawa M."/>
            <person name="Miyashita H."/>
            <person name="Maruyama F."/>
            <person name="van Verk M.C."/>
            <person name="Dutilh B.E."/>
            <person name="Thompson C.C."/>
            <person name="Thompson F.L."/>
        </authorList>
    </citation>
    <scope>NUCLEOTIDE SEQUENCE [LARGE SCALE GENOMIC DNA]</scope>
    <source>
        <strain evidence="3 4">CCMR0081</strain>
    </source>
</reference>
<evidence type="ECO:0000313" key="3">
    <source>
        <dbReference type="EMBL" id="NEZ60689.1"/>
    </source>
</evidence>
<dbReference type="GO" id="GO:0016491">
    <property type="term" value="F:oxidoreductase activity"/>
    <property type="evidence" value="ECO:0007669"/>
    <property type="project" value="InterPro"/>
</dbReference>
<dbReference type="EMBL" id="QXHD01000004">
    <property type="protein sequence ID" value="NEZ60689.1"/>
    <property type="molecule type" value="Genomic_DNA"/>
</dbReference>
<evidence type="ECO:0000259" key="2">
    <source>
        <dbReference type="Pfam" id="PF04116"/>
    </source>
</evidence>
<dbReference type="GO" id="GO:0005506">
    <property type="term" value="F:iron ion binding"/>
    <property type="evidence" value="ECO:0007669"/>
    <property type="project" value="InterPro"/>
</dbReference>
<evidence type="ECO:0000313" key="4">
    <source>
        <dbReference type="Proteomes" id="UP000481033"/>
    </source>
</evidence>
<proteinExistence type="predicted"/>